<name>A0A5D0NUN7_9ACTN</name>
<comment type="caution">
    <text evidence="4">The sequence shown here is derived from an EMBL/GenBank/DDBJ whole genome shotgun (WGS) entry which is preliminary data.</text>
</comment>
<gene>
    <name evidence="4" type="ORF">FXF69_01640</name>
</gene>
<evidence type="ECO:0000256" key="2">
    <source>
        <dbReference type="ARBA" id="ARBA00022801"/>
    </source>
</evidence>
<protein>
    <recommendedName>
        <fullName evidence="3">Ppx/GppA phosphatase N-terminal domain-containing protein</fullName>
    </recommendedName>
</protein>
<evidence type="ECO:0000259" key="3">
    <source>
        <dbReference type="Pfam" id="PF02541"/>
    </source>
</evidence>
<dbReference type="InterPro" id="IPR043129">
    <property type="entry name" value="ATPase_NBD"/>
</dbReference>
<dbReference type="Gene3D" id="3.30.420.40">
    <property type="match status" value="1"/>
</dbReference>
<dbReference type="RefSeq" id="WP_067900718.1">
    <property type="nucleotide sequence ID" value="NZ_VSFG01000001.1"/>
</dbReference>
<evidence type="ECO:0000313" key="5">
    <source>
        <dbReference type="Proteomes" id="UP000323380"/>
    </source>
</evidence>
<dbReference type="CDD" id="cd24056">
    <property type="entry name" value="ASKHA_NBD_MtPPX1-like"/>
    <property type="match status" value="1"/>
</dbReference>
<dbReference type="AlphaFoldDB" id="A0A5D0NUN7"/>
<dbReference type="Proteomes" id="UP000323380">
    <property type="component" value="Unassembled WGS sequence"/>
</dbReference>
<dbReference type="SUPFAM" id="SSF53067">
    <property type="entry name" value="Actin-like ATPase domain"/>
    <property type="match status" value="2"/>
</dbReference>
<evidence type="ECO:0000256" key="1">
    <source>
        <dbReference type="ARBA" id="ARBA00007125"/>
    </source>
</evidence>
<keyword evidence="5" id="KW-1185">Reference proteome</keyword>
<keyword evidence="2" id="KW-0378">Hydrolase</keyword>
<dbReference type="InterPro" id="IPR050273">
    <property type="entry name" value="GppA/Ppx_hydrolase"/>
</dbReference>
<proteinExistence type="inferred from homology"/>
<dbReference type="FunFam" id="3.30.420.150:FF:000006">
    <property type="entry name" value="Ppx/GppA family phosphatase"/>
    <property type="match status" value="1"/>
</dbReference>
<dbReference type="InterPro" id="IPR003695">
    <property type="entry name" value="Ppx_GppA_N"/>
</dbReference>
<organism evidence="4 5">
    <name type="scientific">Actinomadura chibensis</name>
    <dbReference type="NCBI Taxonomy" id="392828"/>
    <lineage>
        <taxon>Bacteria</taxon>
        <taxon>Bacillati</taxon>
        <taxon>Actinomycetota</taxon>
        <taxon>Actinomycetes</taxon>
        <taxon>Streptosporangiales</taxon>
        <taxon>Thermomonosporaceae</taxon>
        <taxon>Actinomadura</taxon>
    </lineage>
</organism>
<sequence>MRIGVLDVGSNSAHLKVVDLAVGAPPGPVTTVKRPTRLAEAIDPEGAVEKTAVDRLVASVGEAVCAAAAHGVEELVSFATSAVRDAANQEEIVARVAASTGVRLGFLSGRDEARLTFLAARAWYGWSAGRLLLADIGGGSLEIAHGDGQEPALALSLPLGAGRLTRAHLPGDPPSRKHVRRLRRQVYERLAETSAEVRPGLEGERPVRAVATSKTFTQLARLTGAPKRKAGPYARRVLDVDRLREQIPVLAAKRAAARAKLRGVSRPRAPQILAGAIVAEALMTTLEVDRVDICPWAIREGLIVRRLQAMTDPAAADDETARLTQAVPATAARPRPAPVRTG</sequence>
<feature type="domain" description="Ppx/GppA phosphatase N-terminal" evidence="3">
    <location>
        <begin position="28"/>
        <end position="308"/>
    </location>
</feature>
<comment type="similarity">
    <text evidence="1">Belongs to the GppA/Ppx family.</text>
</comment>
<dbReference type="PANTHER" id="PTHR30005:SF0">
    <property type="entry name" value="RETROGRADE REGULATION PROTEIN 2"/>
    <property type="match status" value="1"/>
</dbReference>
<dbReference type="GO" id="GO:0016462">
    <property type="term" value="F:pyrophosphatase activity"/>
    <property type="evidence" value="ECO:0007669"/>
    <property type="project" value="TreeGrafter"/>
</dbReference>
<accession>A0A5D0NUN7</accession>
<dbReference type="EMBL" id="VSFG01000001">
    <property type="protein sequence ID" value="TYB47969.1"/>
    <property type="molecule type" value="Genomic_DNA"/>
</dbReference>
<reference evidence="4 5" key="1">
    <citation type="submission" date="2019-08" db="EMBL/GenBank/DDBJ databases">
        <title>Actinomadura sp. nov. CYP1-5 isolated from mountain soil.</title>
        <authorList>
            <person name="Songsumanus A."/>
            <person name="Kuncharoen N."/>
            <person name="Kudo T."/>
            <person name="Yuki M."/>
            <person name="Igarashi Y."/>
            <person name="Tanasupawat S."/>
        </authorList>
    </citation>
    <scope>NUCLEOTIDE SEQUENCE [LARGE SCALE GENOMIC DNA]</scope>
    <source>
        <strain evidence="4 5">JCM 14158</strain>
    </source>
</reference>
<dbReference type="PANTHER" id="PTHR30005">
    <property type="entry name" value="EXOPOLYPHOSPHATASE"/>
    <property type="match status" value="1"/>
</dbReference>
<dbReference type="Pfam" id="PF02541">
    <property type="entry name" value="Ppx-GppA"/>
    <property type="match status" value="1"/>
</dbReference>
<evidence type="ECO:0000313" key="4">
    <source>
        <dbReference type="EMBL" id="TYB47969.1"/>
    </source>
</evidence>
<dbReference type="STRING" id="1220554.GCA_001552135_06618"/>
<dbReference type="Gene3D" id="3.30.420.150">
    <property type="entry name" value="Exopolyphosphatase. Domain 2"/>
    <property type="match status" value="1"/>
</dbReference>